<feature type="transmembrane region" description="Helical" evidence="6">
    <location>
        <begin position="168"/>
        <end position="185"/>
    </location>
</feature>
<feature type="transmembrane region" description="Helical" evidence="6">
    <location>
        <begin position="400"/>
        <end position="422"/>
    </location>
</feature>
<feature type="transmembrane region" description="Helical" evidence="6">
    <location>
        <begin position="205"/>
        <end position="222"/>
    </location>
</feature>
<dbReference type="PIRSF" id="PIRSF006060">
    <property type="entry name" value="AA_transporter"/>
    <property type="match status" value="1"/>
</dbReference>
<evidence type="ECO:0000256" key="2">
    <source>
        <dbReference type="ARBA" id="ARBA00022475"/>
    </source>
</evidence>
<feature type="transmembrane region" description="Helical" evidence="6">
    <location>
        <begin position="137"/>
        <end position="156"/>
    </location>
</feature>
<dbReference type="Gene3D" id="1.20.1740.10">
    <property type="entry name" value="Amino acid/polyamine transporter I"/>
    <property type="match status" value="1"/>
</dbReference>
<reference evidence="7 8" key="1">
    <citation type="submission" date="2020-07" db="EMBL/GenBank/DDBJ databases">
        <title>Sequencing the genomes of 1000 actinobacteria strains.</title>
        <authorList>
            <person name="Klenk H.-P."/>
        </authorList>
    </citation>
    <scope>NUCLEOTIDE SEQUENCE [LARGE SCALE GENOMIC DNA]</scope>
    <source>
        <strain evidence="7 8">DSM 23819</strain>
    </source>
</reference>
<keyword evidence="2" id="KW-1003">Cell membrane</keyword>
<feature type="transmembrane region" description="Helical" evidence="6">
    <location>
        <begin position="29"/>
        <end position="51"/>
    </location>
</feature>
<gene>
    <name evidence="7" type="ORF">BJ980_003116</name>
</gene>
<evidence type="ECO:0000313" key="8">
    <source>
        <dbReference type="Proteomes" id="UP000540656"/>
    </source>
</evidence>
<keyword evidence="4 6" id="KW-1133">Transmembrane helix</keyword>
<protein>
    <submittedName>
        <fullName evidence="7">Amino acid transporter</fullName>
    </submittedName>
</protein>
<sequence length="471" mass="49715">MADGKAGTVEGLDPQDESELKRSITGRLLYFYVLGDVLGSGIYVLIGAVAIAVGGAFWIAFAVGVTVATITGLAYAELVTKYPQAAGAALYVNKAFKNRPLSFLITVCMLSASFAAAGSLSLGFAKYFNEVWDLPPALLITLLFVVALTVVNFIGITESVVANMVMTFVELGGLLIILVIGVWTIVEGNADFGVLTQFETQDSAILGVISGVALAFFAMTGFENAANVAEETVNPAKDFPRALIGGMITAGILYVAVAMTAALVLPMTVLQDEGKVALIEVVKSGVLPVDVGFLGIMFAIIAMVAITNTTLVAVVTESRILYGMAREDVVPGVFAKVHESRRSPWVALIFAAVVISGLLLSPADLEKLASVTVVFTLFIYALVIVACLKLRGQDETGETFRANTALLVLGVLGNAVLLVYVVYDDPSSLIYCAALLGVGLVLFLAEMFWGRRDRSRGAERGDPDPSNTLGE</sequence>
<dbReference type="RefSeq" id="WP_179503152.1">
    <property type="nucleotide sequence ID" value="NZ_JACCAA010000001.1"/>
</dbReference>
<proteinExistence type="predicted"/>
<keyword evidence="5 6" id="KW-0472">Membrane</keyword>
<name>A0A7Y9UQ14_9ACTN</name>
<comment type="subcellular location">
    <subcellularLocation>
        <location evidence="1">Cell membrane</location>
        <topology evidence="1">Multi-pass membrane protein</topology>
    </subcellularLocation>
</comment>
<feature type="transmembrane region" description="Helical" evidence="6">
    <location>
        <begin position="345"/>
        <end position="363"/>
    </location>
</feature>
<evidence type="ECO:0000256" key="6">
    <source>
        <dbReference type="SAM" id="Phobius"/>
    </source>
</evidence>
<evidence type="ECO:0000256" key="5">
    <source>
        <dbReference type="ARBA" id="ARBA00023136"/>
    </source>
</evidence>
<organism evidence="7 8">
    <name type="scientific">Nocardioides daedukensis</name>
    <dbReference type="NCBI Taxonomy" id="634462"/>
    <lineage>
        <taxon>Bacteria</taxon>
        <taxon>Bacillati</taxon>
        <taxon>Actinomycetota</taxon>
        <taxon>Actinomycetes</taxon>
        <taxon>Propionibacteriales</taxon>
        <taxon>Nocardioidaceae</taxon>
        <taxon>Nocardioides</taxon>
    </lineage>
</organism>
<feature type="transmembrane region" description="Helical" evidence="6">
    <location>
        <begin position="101"/>
        <end position="125"/>
    </location>
</feature>
<dbReference type="InterPro" id="IPR002293">
    <property type="entry name" value="AA/rel_permease1"/>
</dbReference>
<accession>A0A7Y9UQ14</accession>
<dbReference type="InterPro" id="IPR050367">
    <property type="entry name" value="APC_superfamily"/>
</dbReference>
<feature type="transmembrane region" description="Helical" evidence="6">
    <location>
        <begin position="243"/>
        <end position="265"/>
    </location>
</feature>
<feature type="transmembrane region" description="Helical" evidence="6">
    <location>
        <begin position="291"/>
        <end position="316"/>
    </location>
</feature>
<dbReference type="GO" id="GO:0022857">
    <property type="term" value="F:transmembrane transporter activity"/>
    <property type="evidence" value="ECO:0007669"/>
    <property type="project" value="InterPro"/>
</dbReference>
<evidence type="ECO:0000256" key="4">
    <source>
        <dbReference type="ARBA" id="ARBA00022989"/>
    </source>
</evidence>
<dbReference type="AlphaFoldDB" id="A0A7Y9UQ14"/>
<keyword evidence="8" id="KW-1185">Reference proteome</keyword>
<comment type="caution">
    <text evidence="7">The sequence shown here is derived from an EMBL/GenBank/DDBJ whole genome shotgun (WGS) entry which is preliminary data.</text>
</comment>
<dbReference type="PANTHER" id="PTHR42770">
    <property type="entry name" value="AMINO ACID TRANSPORTER-RELATED"/>
    <property type="match status" value="1"/>
</dbReference>
<dbReference type="Pfam" id="PF13520">
    <property type="entry name" value="AA_permease_2"/>
    <property type="match status" value="1"/>
</dbReference>
<feature type="transmembrane region" description="Helical" evidence="6">
    <location>
        <begin position="369"/>
        <end position="388"/>
    </location>
</feature>
<feature type="transmembrane region" description="Helical" evidence="6">
    <location>
        <begin position="428"/>
        <end position="449"/>
    </location>
</feature>
<evidence type="ECO:0000256" key="3">
    <source>
        <dbReference type="ARBA" id="ARBA00022692"/>
    </source>
</evidence>
<dbReference type="PANTHER" id="PTHR42770:SF11">
    <property type="entry name" value="INNER MEMBRANE TRANSPORT PROTEIN YBAT"/>
    <property type="match status" value="1"/>
</dbReference>
<keyword evidence="3 6" id="KW-0812">Transmembrane</keyword>
<dbReference type="Proteomes" id="UP000540656">
    <property type="component" value="Unassembled WGS sequence"/>
</dbReference>
<feature type="transmembrane region" description="Helical" evidence="6">
    <location>
        <begin position="57"/>
        <end position="80"/>
    </location>
</feature>
<evidence type="ECO:0000256" key="1">
    <source>
        <dbReference type="ARBA" id="ARBA00004651"/>
    </source>
</evidence>
<dbReference type="EMBL" id="JACCAA010000001">
    <property type="protein sequence ID" value="NYG60193.1"/>
    <property type="molecule type" value="Genomic_DNA"/>
</dbReference>
<evidence type="ECO:0000313" key="7">
    <source>
        <dbReference type="EMBL" id="NYG60193.1"/>
    </source>
</evidence>
<dbReference type="GO" id="GO:0005886">
    <property type="term" value="C:plasma membrane"/>
    <property type="evidence" value="ECO:0007669"/>
    <property type="project" value="UniProtKB-SubCell"/>
</dbReference>